<dbReference type="RefSeq" id="XP_041167989.1">
    <property type="nucleotide sequence ID" value="XM_041305504.1"/>
</dbReference>
<dbReference type="Proteomes" id="UP000719766">
    <property type="component" value="Unassembled WGS sequence"/>
</dbReference>
<organism evidence="1 2">
    <name type="scientific">Suillus plorans</name>
    <dbReference type="NCBI Taxonomy" id="116603"/>
    <lineage>
        <taxon>Eukaryota</taxon>
        <taxon>Fungi</taxon>
        <taxon>Dikarya</taxon>
        <taxon>Basidiomycota</taxon>
        <taxon>Agaricomycotina</taxon>
        <taxon>Agaricomycetes</taxon>
        <taxon>Agaricomycetidae</taxon>
        <taxon>Boletales</taxon>
        <taxon>Suillineae</taxon>
        <taxon>Suillaceae</taxon>
        <taxon>Suillus</taxon>
    </lineage>
</organism>
<gene>
    <name evidence="1" type="ORF">HD556DRAFT_1436053</name>
</gene>
<dbReference type="InterPro" id="IPR036784">
    <property type="entry name" value="AK/P_DHK_N_sf"/>
</dbReference>
<dbReference type="OrthoDB" id="10565562at2759"/>
<reference evidence="1" key="1">
    <citation type="journal article" date="2020" name="New Phytol.">
        <title>Comparative genomics reveals dynamic genome evolution in host specialist ectomycorrhizal fungi.</title>
        <authorList>
            <person name="Lofgren L.A."/>
            <person name="Nguyen N.H."/>
            <person name="Vilgalys R."/>
            <person name="Ruytinx J."/>
            <person name="Liao H.L."/>
            <person name="Branco S."/>
            <person name="Kuo A."/>
            <person name="LaButti K."/>
            <person name="Lipzen A."/>
            <person name="Andreopoulos W."/>
            <person name="Pangilinan J."/>
            <person name="Riley R."/>
            <person name="Hundley H."/>
            <person name="Na H."/>
            <person name="Barry K."/>
            <person name="Grigoriev I.V."/>
            <person name="Stajich J.E."/>
            <person name="Kennedy P.G."/>
        </authorList>
    </citation>
    <scope>NUCLEOTIDE SEQUENCE</scope>
    <source>
        <strain evidence="1">S12</strain>
    </source>
</reference>
<name>A0A9P7E424_9AGAM</name>
<dbReference type="AlphaFoldDB" id="A0A9P7E424"/>
<comment type="caution">
    <text evidence="1">The sequence shown here is derived from an EMBL/GenBank/DDBJ whole genome shotgun (WGS) entry which is preliminary data.</text>
</comment>
<evidence type="ECO:0000313" key="2">
    <source>
        <dbReference type="Proteomes" id="UP000719766"/>
    </source>
</evidence>
<dbReference type="SUPFAM" id="SSF69012">
    <property type="entry name" value="alpha-ketoacid dehydrogenase kinase, N-terminal domain"/>
    <property type="match status" value="1"/>
</dbReference>
<accession>A0A9P7E424</accession>
<dbReference type="GeneID" id="64599268"/>
<protein>
    <submittedName>
        <fullName evidence="1">Uncharacterized protein</fullName>
    </submittedName>
</protein>
<proteinExistence type="predicted"/>
<evidence type="ECO:0000313" key="1">
    <source>
        <dbReference type="EMBL" id="KAG1810324.1"/>
    </source>
</evidence>
<dbReference type="EMBL" id="JABBWE010000001">
    <property type="protein sequence ID" value="KAG1810324.1"/>
    <property type="molecule type" value="Genomic_DNA"/>
</dbReference>
<sequence length="218" mass="24727">MPPSRHRGLFCTIRITRVSTRTQALQRHTISQPQATQEGAAAQARYHLDVSGLGLDTMDALNDMHNEDNVLTHEDGDFGNMDIEPLPDNMNNEESIVCAIRDYIDHLWTFQKYKDTYTWCQHLDSLHANRASILPTLVIAFLQWKATASSAVYEPPPGPECSTMDSANLLFTISVVDIFTLRFLGNTPHNPSMAVSLRTLEHYRLIRLRKPSFIIEAF</sequence>
<keyword evidence="2" id="KW-1185">Reference proteome</keyword>